<dbReference type="CDD" id="cd16650">
    <property type="entry name" value="SP-RING_PIAS-like"/>
    <property type="match status" value="1"/>
</dbReference>
<keyword evidence="7" id="KW-0436">Ligase</keyword>
<dbReference type="GO" id="GO:0000785">
    <property type="term" value="C:chromatin"/>
    <property type="evidence" value="ECO:0007669"/>
    <property type="project" value="TreeGrafter"/>
</dbReference>
<dbReference type="InterPro" id="IPR013083">
    <property type="entry name" value="Znf_RING/FYVE/PHD"/>
</dbReference>
<evidence type="ECO:0000256" key="2">
    <source>
        <dbReference type="ARBA" id="ARBA00022771"/>
    </source>
</evidence>
<dbReference type="STRING" id="1088818.A0A2I0BAA9"/>
<dbReference type="PANTHER" id="PTHR10782">
    <property type="entry name" value="ZINC FINGER MIZ DOMAIN-CONTAINING PROTEIN"/>
    <property type="match status" value="1"/>
</dbReference>
<dbReference type="OrthoDB" id="10263264at2759"/>
<feature type="region of interest" description="Disordered" evidence="5">
    <location>
        <begin position="726"/>
        <end position="763"/>
    </location>
</feature>
<dbReference type="AlphaFoldDB" id="A0A2I0BAA9"/>
<dbReference type="GO" id="GO:0016874">
    <property type="term" value="F:ligase activity"/>
    <property type="evidence" value="ECO:0007669"/>
    <property type="project" value="UniProtKB-KW"/>
</dbReference>
<evidence type="ECO:0000313" key="7">
    <source>
        <dbReference type="EMBL" id="PKA64724.1"/>
    </source>
</evidence>
<dbReference type="PANTHER" id="PTHR10782:SF4">
    <property type="entry name" value="TONALLI, ISOFORM E"/>
    <property type="match status" value="1"/>
</dbReference>
<evidence type="ECO:0000259" key="6">
    <source>
        <dbReference type="PROSITE" id="PS51044"/>
    </source>
</evidence>
<evidence type="ECO:0000256" key="1">
    <source>
        <dbReference type="ARBA" id="ARBA00022723"/>
    </source>
</evidence>
<dbReference type="EMBL" id="KZ451902">
    <property type="protein sequence ID" value="PKA64724.1"/>
    <property type="molecule type" value="Genomic_DNA"/>
</dbReference>
<dbReference type="PROSITE" id="PS51044">
    <property type="entry name" value="ZF_SP_RING"/>
    <property type="match status" value="1"/>
</dbReference>
<keyword evidence="8" id="KW-1185">Reference proteome</keyword>
<keyword evidence="2 4" id="KW-0863">Zinc-finger</keyword>
<organism evidence="7 8">
    <name type="scientific">Apostasia shenzhenica</name>
    <dbReference type="NCBI Taxonomy" id="1088818"/>
    <lineage>
        <taxon>Eukaryota</taxon>
        <taxon>Viridiplantae</taxon>
        <taxon>Streptophyta</taxon>
        <taxon>Embryophyta</taxon>
        <taxon>Tracheophyta</taxon>
        <taxon>Spermatophyta</taxon>
        <taxon>Magnoliopsida</taxon>
        <taxon>Liliopsida</taxon>
        <taxon>Asparagales</taxon>
        <taxon>Orchidaceae</taxon>
        <taxon>Apostasioideae</taxon>
        <taxon>Apostasia</taxon>
    </lineage>
</organism>
<evidence type="ECO:0000256" key="4">
    <source>
        <dbReference type="PROSITE-ProRule" id="PRU00452"/>
    </source>
</evidence>
<evidence type="ECO:0000256" key="3">
    <source>
        <dbReference type="ARBA" id="ARBA00022833"/>
    </source>
</evidence>
<dbReference type="GO" id="GO:0008270">
    <property type="term" value="F:zinc ion binding"/>
    <property type="evidence" value="ECO:0007669"/>
    <property type="project" value="UniProtKB-KW"/>
</dbReference>
<feature type="domain" description="SP-RING-type" evidence="6">
    <location>
        <begin position="316"/>
        <end position="397"/>
    </location>
</feature>
<keyword evidence="3" id="KW-0862">Zinc</keyword>
<feature type="region of interest" description="Disordered" evidence="5">
    <location>
        <begin position="797"/>
        <end position="831"/>
    </location>
</feature>
<reference evidence="7 8" key="1">
    <citation type="journal article" date="2017" name="Nature">
        <title>The Apostasia genome and the evolution of orchids.</title>
        <authorList>
            <person name="Zhang G.Q."/>
            <person name="Liu K.W."/>
            <person name="Li Z."/>
            <person name="Lohaus R."/>
            <person name="Hsiao Y.Y."/>
            <person name="Niu S.C."/>
            <person name="Wang J.Y."/>
            <person name="Lin Y.C."/>
            <person name="Xu Q."/>
            <person name="Chen L.J."/>
            <person name="Yoshida K."/>
            <person name="Fujiwara S."/>
            <person name="Wang Z.W."/>
            <person name="Zhang Y.Q."/>
            <person name="Mitsuda N."/>
            <person name="Wang M."/>
            <person name="Liu G.H."/>
            <person name="Pecoraro L."/>
            <person name="Huang H.X."/>
            <person name="Xiao X.J."/>
            <person name="Lin M."/>
            <person name="Wu X.Y."/>
            <person name="Wu W.L."/>
            <person name="Chen Y.Y."/>
            <person name="Chang S.B."/>
            <person name="Sakamoto S."/>
            <person name="Ohme-Takagi M."/>
            <person name="Yagi M."/>
            <person name="Zeng S.J."/>
            <person name="Shen C.Y."/>
            <person name="Yeh C.M."/>
            <person name="Luo Y.B."/>
            <person name="Tsai W.C."/>
            <person name="Van de Peer Y."/>
            <person name="Liu Z.J."/>
        </authorList>
    </citation>
    <scope>NUCLEOTIDE SEQUENCE [LARGE SCALE GENOMIC DNA]</scope>
    <source>
        <strain evidence="8">cv. Shenzhen</strain>
        <tissue evidence="7">Stem</tissue>
    </source>
</reference>
<dbReference type="GO" id="GO:0016925">
    <property type="term" value="P:protein sumoylation"/>
    <property type="evidence" value="ECO:0007669"/>
    <property type="project" value="TreeGrafter"/>
</dbReference>
<evidence type="ECO:0000256" key="5">
    <source>
        <dbReference type="SAM" id="MobiDB-lite"/>
    </source>
</evidence>
<dbReference type="InterPro" id="IPR004181">
    <property type="entry name" value="Znf_MIZ"/>
</dbReference>
<sequence>MGSSLPHSAATTTLAAANAAAAAAIGSTSKASIPTIPFVSSEQANNLRVAAVSDRLLLFLNGVARFDASEVYRLCHSLAKGIDCAITLNNVPEVVPSLPKIIKMVYEWSMRGAPQPAIMLLLISIKNACSKGWFENADREELLQMVNELGNKFCTEACLYIHVSNAFDTISTIMPKFYPRLKLCRVITSFEAKLGYDVLMSDFHIPKMCSKGERIVLIVIKMENLETSSCIANPQHVSFFVNGTAVEKRSNVSLEHGPQFPTDITKMLKFGINVLQAIGFFDGTYLIAVAFMSRMTTFTPPEPKEFVPPAVVAVESDAEIIEGPSRISLCCPISFKRMKTPVKGHLCKHHQCFDYDNFVEMNSRKPNWRCPHCNQPTCFNEIRIDKNMVKILKEVGDDVAEVVIHADGSWSAVAAHDRCTDQYNGTDVQAQAEYNECQTSRSNDSMAGPVDLTMEEEDDCDTMLTSRQEESWDGFARENCNALETGDRKPIIDVSGLSTPPFLASQPHAPAIPSCQLLSGMQLTNIYHPANGSIASAGPHVGTSQAGSNMDSPALDHVSNVTERISGSSIPTHANRNPVAVQALPVPQHTPSTTLRLQANLLETASLTPSNLSPRQLQRSHASTAILDTSVGGVSNLDVQQIRRIADTSTMQDNSQAQLCHHHVVNAANLQQTVGLPSPNLTSGRSPALSQRRARSDLDALRASLQPSLYIPNSHRTPPGFRPRYPMAEPTNLHFSRPSVSSALHPASPNTVSSGTSNLSNPRNHAQALRPILPVSTVNLHLSREGLRVVGADRWRNLTGGSSSSPSRSDVLPELPSEQNWRPTGRMRGSLTGNEKTAILSHFLAPLTTQSAATEPSLPSHPPSTFDTALVASNNLMAYGSLNQQANLRQNNLGDQLGSTRIRDVP</sequence>
<dbReference type="Pfam" id="PF02891">
    <property type="entry name" value="zf-MIZ"/>
    <property type="match status" value="1"/>
</dbReference>
<proteinExistence type="predicted"/>
<protein>
    <submittedName>
        <fullName evidence="7">E3 SUMO-protein ligase SIZ2</fullName>
    </submittedName>
</protein>
<name>A0A2I0BAA9_9ASPA</name>
<feature type="compositionally biased region" description="Polar residues" evidence="5">
    <location>
        <begin position="738"/>
        <end position="763"/>
    </location>
</feature>
<dbReference type="Gene3D" id="3.30.40.10">
    <property type="entry name" value="Zinc/RING finger domain, C3HC4 (zinc finger)"/>
    <property type="match status" value="1"/>
</dbReference>
<evidence type="ECO:0000313" key="8">
    <source>
        <dbReference type="Proteomes" id="UP000236161"/>
    </source>
</evidence>
<dbReference type="GO" id="GO:0061665">
    <property type="term" value="F:SUMO ligase activity"/>
    <property type="evidence" value="ECO:0007669"/>
    <property type="project" value="TreeGrafter"/>
</dbReference>
<gene>
    <name evidence="7" type="primary">SIZ2</name>
    <name evidence="7" type="ORF">AXF42_Ash020348</name>
</gene>
<accession>A0A2I0BAA9</accession>
<keyword evidence="1" id="KW-0479">Metal-binding</keyword>
<dbReference type="Proteomes" id="UP000236161">
    <property type="component" value="Unassembled WGS sequence"/>
</dbReference>